<reference evidence="8 9" key="1">
    <citation type="journal article" date="2015" name="Genome Announc.">
        <title>Genome Sequence of Ureaplasma diversum Strain ATCC 49782.</title>
        <authorList>
            <person name="Marques L.M."/>
            <person name="Guimaraes A.M."/>
            <person name="Martins H.B."/>
            <person name="Rezende I.S."/>
            <person name="Barbosa M.S."/>
            <person name="Campos G.B."/>
            <person name="do Nascimento N.C."/>
            <person name="Dos Santos A.P."/>
            <person name="Amorim A.T."/>
            <person name="Santos V.M."/>
            <person name="Messick J.B."/>
            <person name="Timenetsky J."/>
        </authorList>
    </citation>
    <scope>NUCLEOTIDE SEQUENCE [LARGE SCALE GENOMIC DNA]</scope>
    <source>
        <strain evidence="8 9">ATCC 49782</strain>
    </source>
</reference>
<dbReference type="InterPro" id="IPR050957">
    <property type="entry name" value="BMP_lipoprotein"/>
</dbReference>
<dbReference type="PATRIC" id="fig|42094.4.peg.283"/>
<keyword evidence="3 6" id="KW-0732">Signal</keyword>
<dbReference type="Pfam" id="PF02608">
    <property type="entry name" value="Bmp"/>
    <property type="match status" value="1"/>
</dbReference>
<evidence type="ECO:0000256" key="4">
    <source>
        <dbReference type="ARBA" id="ARBA00023136"/>
    </source>
</evidence>
<dbReference type="PROSITE" id="PS51257">
    <property type="entry name" value="PROKAR_LIPOPROTEIN"/>
    <property type="match status" value="1"/>
</dbReference>
<keyword evidence="5" id="KW-0449">Lipoprotein</keyword>
<keyword evidence="2" id="KW-1003">Cell membrane</keyword>
<protein>
    <recommendedName>
        <fullName evidence="7">ABC transporter substrate-binding protein PnrA-like domain-containing protein</fullName>
    </recommendedName>
</protein>
<dbReference type="EMBL" id="CP009770">
    <property type="protein sequence ID" value="AJQ45280.1"/>
    <property type="molecule type" value="Genomic_DNA"/>
</dbReference>
<proteinExistence type="predicted"/>
<accession>A0A0C5S1M3</accession>
<dbReference type="KEGG" id="ude:JM47_01460"/>
<keyword evidence="4" id="KW-0472">Membrane</keyword>
<dbReference type="Gene3D" id="3.40.50.2300">
    <property type="match status" value="1"/>
</dbReference>
<evidence type="ECO:0000256" key="1">
    <source>
        <dbReference type="ARBA" id="ARBA00004236"/>
    </source>
</evidence>
<evidence type="ECO:0000256" key="2">
    <source>
        <dbReference type="ARBA" id="ARBA00022475"/>
    </source>
</evidence>
<dbReference type="GO" id="GO:0005886">
    <property type="term" value="C:plasma membrane"/>
    <property type="evidence" value="ECO:0007669"/>
    <property type="project" value="UniProtKB-SubCell"/>
</dbReference>
<evidence type="ECO:0000256" key="6">
    <source>
        <dbReference type="SAM" id="SignalP"/>
    </source>
</evidence>
<evidence type="ECO:0000256" key="5">
    <source>
        <dbReference type="ARBA" id="ARBA00023288"/>
    </source>
</evidence>
<evidence type="ECO:0000313" key="9">
    <source>
        <dbReference type="Proteomes" id="UP000032261"/>
    </source>
</evidence>
<comment type="subcellular location">
    <subcellularLocation>
        <location evidence="1">Cell membrane</location>
    </subcellularLocation>
</comment>
<feature type="domain" description="ABC transporter substrate-binding protein PnrA-like" evidence="7">
    <location>
        <begin position="102"/>
        <end position="181"/>
    </location>
</feature>
<evidence type="ECO:0000313" key="8">
    <source>
        <dbReference type="EMBL" id="AJQ45280.1"/>
    </source>
</evidence>
<dbReference type="PANTHER" id="PTHR34296">
    <property type="entry name" value="TRANSCRIPTIONAL ACTIVATOR PROTEIN MED"/>
    <property type="match status" value="1"/>
</dbReference>
<dbReference type="InterPro" id="IPR054816">
    <property type="entry name" value="Lipoprotein_mollicutes-type_CS"/>
</dbReference>
<evidence type="ECO:0000259" key="7">
    <source>
        <dbReference type="Pfam" id="PF02608"/>
    </source>
</evidence>
<feature type="signal peptide" evidence="6">
    <location>
        <begin position="1"/>
        <end position="29"/>
    </location>
</feature>
<feature type="chain" id="PRO_5002183126" description="ABC transporter substrate-binding protein PnrA-like domain-containing protein" evidence="6">
    <location>
        <begin position="30"/>
        <end position="517"/>
    </location>
</feature>
<dbReference type="HOGENOM" id="CLU_526693_0_0_14"/>
<organism evidence="8 9">
    <name type="scientific">Ureaplasma diversum</name>
    <dbReference type="NCBI Taxonomy" id="42094"/>
    <lineage>
        <taxon>Bacteria</taxon>
        <taxon>Bacillati</taxon>
        <taxon>Mycoplasmatota</taxon>
        <taxon>Mycoplasmoidales</taxon>
        <taxon>Mycoplasmoidaceae</taxon>
        <taxon>Ureaplasma</taxon>
    </lineage>
</organism>
<dbReference type="AlphaFoldDB" id="A0A0C5S1M3"/>
<dbReference type="NCBIfam" id="NF045726">
    <property type="entry name" value="XXplasma_LP"/>
    <property type="match status" value="1"/>
</dbReference>
<gene>
    <name evidence="8" type="ORF">JM47_01460</name>
</gene>
<dbReference type="RefSeq" id="WP_208895207.1">
    <property type="nucleotide sequence ID" value="NZ_CP009770.1"/>
</dbReference>
<dbReference type="PANTHER" id="PTHR34296:SF2">
    <property type="entry name" value="ABC TRANSPORTER GUANOSINE-BINDING PROTEIN NUPN"/>
    <property type="match status" value="1"/>
</dbReference>
<dbReference type="InterPro" id="IPR003760">
    <property type="entry name" value="PnrA-like"/>
</dbReference>
<sequence>MQKQKKFKTKVLWSVAASVLALGSVSAVAVACNDSKKLEVKNFYAAPRGETTPEYLSAYNALINDGARFLALYGFYHGNHLAKGMEGNGLRNNTVAVYVDDKFSGKENVDRVASVQFRVDHAAFLAGIAGAYHLNSNQKTYLRSGVTELTWAGIVGLPFSSTSTFIQGFKLGVAWANEKLKDKDIAQKDDTTPKKWKEVKQVFADLYASGSFNADEPKAGQIMDQLISKKASLVLMAAGGQGNIAINKIINASHPMSLVGVDTAQEKDNSFNKARLTNTDLNNGKPVLFSIVKRVDMAGYAVMNSAKEGKQIEKDLKKDAYKLGTHTLASFDESTFVKGNALVQLSEAGRGTLIEAYKLVDPSVTDYNSVVAKVSQDEIFKILDIEKSEADLDSLLDHTMENGAKKYTKVKDEHKNKSVIELQKLLGGDVYVDKDGTVYPYRNNKSSYLGDKTADTATSSTKFKEAWDAAKPEDRVKLIKMAIEPAGRINDKSFQQTGYNALYQFYKENGIDIPEIK</sequence>
<dbReference type="Proteomes" id="UP000032261">
    <property type="component" value="Chromosome"/>
</dbReference>
<evidence type="ECO:0000256" key="3">
    <source>
        <dbReference type="ARBA" id="ARBA00022729"/>
    </source>
</evidence>
<dbReference type="STRING" id="42094.JM47_01460"/>
<name>A0A0C5S1M3_9BACT</name>